<dbReference type="InterPro" id="IPR005064">
    <property type="entry name" value="BUG"/>
</dbReference>
<organism evidence="1">
    <name type="scientific">bioreactor metagenome</name>
    <dbReference type="NCBI Taxonomy" id="1076179"/>
    <lineage>
        <taxon>unclassified sequences</taxon>
        <taxon>metagenomes</taxon>
        <taxon>ecological metagenomes</taxon>
    </lineage>
</organism>
<dbReference type="InterPro" id="IPR042100">
    <property type="entry name" value="Bug_dom1"/>
</dbReference>
<reference evidence="1" key="1">
    <citation type="submission" date="2019-08" db="EMBL/GenBank/DDBJ databases">
        <authorList>
            <person name="Kucharzyk K."/>
            <person name="Murdoch R.W."/>
            <person name="Higgins S."/>
            <person name="Loffler F."/>
        </authorList>
    </citation>
    <scope>NUCLEOTIDE SEQUENCE</scope>
</reference>
<evidence type="ECO:0008006" key="2">
    <source>
        <dbReference type="Google" id="ProtNLM"/>
    </source>
</evidence>
<dbReference type="Gene3D" id="3.40.190.10">
    <property type="entry name" value="Periplasmic binding protein-like II"/>
    <property type="match status" value="1"/>
</dbReference>
<sequence>MKKSHLLLAISVSLGAAVPAQAFPDRPVTVVVPFGAGSSVDIHSRDFALAFGKAVKQPVIVENKAGAEGSIGAMAALNAAADGQTLMFTSSSIPVLDPVMKKNMSFDPVKDFTPICTVGRTNSVLNITGDSPIKSATELIAAAKAQPGKLTFAYASASTRLAGELFQQSAGIKMLGVPYKASVAALADVAAGQVDLMFIDEVSAAPFYKSGKLRPLAVSTVTRSELLPDVPTGAEVGIPDYRVQPWFGIYVAAKTPPALVIQLRELVSQVIKAPETAAQMKKRGLVPFVVCGGDMVKLQADELTTWREVTKKAGIEPQ</sequence>
<dbReference type="Gene3D" id="3.40.190.150">
    <property type="entry name" value="Bordetella uptake gene, domain 1"/>
    <property type="match status" value="1"/>
</dbReference>
<dbReference type="PANTHER" id="PTHR42928">
    <property type="entry name" value="TRICARBOXYLATE-BINDING PROTEIN"/>
    <property type="match status" value="1"/>
</dbReference>
<name>A0A645B2Y5_9ZZZZ</name>
<gene>
    <name evidence="1" type="ORF">SDC9_104345</name>
</gene>
<accession>A0A645B2Y5</accession>
<dbReference type="PANTHER" id="PTHR42928:SF5">
    <property type="entry name" value="BLR1237 PROTEIN"/>
    <property type="match status" value="1"/>
</dbReference>
<dbReference type="SUPFAM" id="SSF53850">
    <property type="entry name" value="Periplasmic binding protein-like II"/>
    <property type="match status" value="1"/>
</dbReference>
<proteinExistence type="predicted"/>
<evidence type="ECO:0000313" key="1">
    <source>
        <dbReference type="EMBL" id="MPM57523.1"/>
    </source>
</evidence>
<dbReference type="CDD" id="cd07012">
    <property type="entry name" value="PBP2_Bug_TTT"/>
    <property type="match status" value="1"/>
</dbReference>
<dbReference type="Pfam" id="PF03401">
    <property type="entry name" value="TctC"/>
    <property type="match status" value="1"/>
</dbReference>
<dbReference type="EMBL" id="VSSQ01016319">
    <property type="protein sequence ID" value="MPM57523.1"/>
    <property type="molecule type" value="Genomic_DNA"/>
</dbReference>
<comment type="caution">
    <text evidence="1">The sequence shown here is derived from an EMBL/GenBank/DDBJ whole genome shotgun (WGS) entry which is preliminary data.</text>
</comment>
<dbReference type="PIRSF" id="PIRSF017082">
    <property type="entry name" value="YflP"/>
    <property type="match status" value="1"/>
</dbReference>
<dbReference type="AlphaFoldDB" id="A0A645B2Y5"/>
<protein>
    <recommendedName>
        <fullName evidence="2">Tripartite tricarboxylate transporter family receptor</fullName>
    </recommendedName>
</protein>